<proteinExistence type="predicted"/>
<dbReference type="SMART" id="SM00456">
    <property type="entry name" value="WW"/>
    <property type="match status" value="1"/>
</dbReference>
<feature type="compositionally biased region" description="Basic and acidic residues" evidence="1">
    <location>
        <begin position="489"/>
        <end position="498"/>
    </location>
</feature>
<feature type="transmembrane region" description="Helical" evidence="2">
    <location>
        <begin position="124"/>
        <end position="145"/>
    </location>
</feature>
<organism evidence="4 5">
    <name type="scientific">Cymbomonas tetramitiformis</name>
    <dbReference type="NCBI Taxonomy" id="36881"/>
    <lineage>
        <taxon>Eukaryota</taxon>
        <taxon>Viridiplantae</taxon>
        <taxon>Chlorophyta</taxon>
        <taxon>Pyramimonadophyceae</taxon>
        <taxon>Pyramimonadales</taxon>
        <taxon>Pyramimonadaceae</taxon>
        <taxon>Cymbomonas</taxon>
    </lineage>
</organism>
<dbReference type="PROSITE" id="PS50020">
    <property type="entry name" value="WW_DOMAIN_2"/>
    <property type="match status" value="1"/>
</dbReference>
<keyword evidence="2" id="KW-0472">Membrane</keyword>
<feature type="region of interest" description="Disordered" evidence="1">
    <location>
        <begin position="456"/>
        <end position="643"/>
    </location>
</feature>
<feature type="compositionally biased region" description="Acidic residues" evidence="1">
    <location>
        <begin position="160"/>
        <end position="171"/>
    </location>
</feature>
<dbReference type="SUPFAM" id="SSF51045">
    <property type="entry name" value="WW domain"/>
    <property type="match status" value="1"/>
</dbReference>
<dbReference type="Pfam" id="PF00397">
    <property type="entry name" value="WW"/>
    <property type="match status" value="1"/>
</dbReference>
<dbReference type="EMBL" id="LGRX02008298">
    <property type="protein sequence ID" value="KAK3273728.1"/>
    <property type="molecule type" value="Genomic_DNA"/>
</dbReference>
<evidence type="ECO:0000313" key="5">
    <source>
        <dbReference type="Proteomes" id="UP001190700"/>
    </source>
</evidence>
<dbReference type="PANTHER" id="PTHR21715:SF0">
    <property type="entry name" value="RH04127P"/>
    <property type="match status" value="1"/>
</dbReference>
<feature type="region of interest" description="Disordered" evidence="1">
    <location>
        <begin position="157"/>
        <end position="233"/>
    </location>
</feature>
<keyword evidence="2" id="KW-1133">Transmembrane helix</keyword>
<evidence type="ECO:0000313" key="4">
    <source>
        <dbReference type="EMBL" id="KAK3273728.1"/>
    </source>
</evidence>
<keyword evidence="2" id="KW-0812">Transmembrane</keyword>
<dbReference type="InterPro" id="IPR001202">
    <property type="entry name" value="WW_dom"/>
</dbReference>
<evidence type="ECO:0000259" key="3">
    <source>
        <dbReference type="PROSITE" id="PS50020"/>
    </source>
</evidence>
<feature type="compositionally biased region" description="Basic and acidic residues" evidence="1">
    <location>
        <begin position="359"/>
        <end position="379"/>
    </location>
</feature>
<dbReference type="AlphaFoldDB" id="A0AAE0G9G8"/>
<dbReference type="InterPro" id="IPR053233">
    <property type="entry name" value="ABRA-related"/>
</dbReference>
<accession>A0AAE0G9G8</accession>
<evidence type="ECO:0000256" key="2">
    <source>
        <dbReference type="SAM" id="Phobius"/>
    </source>
</evidence>
<dbReference type="Proteomes" id="UP001190700">
    <property type="component" value="Unassembled WGS sequence"/>
</dbReference>
<feature type="compositionally biased region" description="Low complexity" evidence="1">
    <location>
        <begin position="403"/>
        <end position="420"/>
    </location>
</feature>
<reference evidence="4 5" key="1">
    <citation type="journal article" date="2015" name="Genome Biol. Evol.">
        <title>Comparative Genomics of a Bacterivorous Green Alga Reveals Evolutionary Causalities and Consequences of Phago-Mixotrophic Mode of Nutrition.</title>
        <authorList>
            <person name="Burns J.A."/>
            <person name="Paasch A."/>
            <person name="Narechania A."/>
            <person name="Kim E."/>
        </authorList>
    </citation>
    <scope>NUCLEOTIDE SEQUENCE [LARGE SCALE GENOMIC DNA]</scope>
    <source>
        <strain evidence="4 5">PLY_AMNH</strain>
    </source>
</reference>
<name>A0AAE0G9G8_9CHLO</name>
<dbReference type="PANTHER" id="PTHR21715">
    <property type="entry name" value="RH04127P"/>
    <property type="match status" value="1"/>
</dbReference>
<feature type="transmembrane region" description="Helical" evidence="2">
    <location>
        <begin position="88"/>
        <end position="112"/>
    </location>
</feature>
<dbReference type="Gene3D" id="3.30.1470.10">
    <property type="entry name" value="Photosystem I PsaD, reaction center subunit II"/>
    <property type="match status" value="1"/>
</dbReference>
<feature type="compositionally biased region" description="Basic and acidic residues" evidence="1">
    <location>
        <begin position="180"/>
        <end position="206"/>
    </location>
</feature>
<protein>
    <recommendedName>
        <fullName evidence="3">WW domain-containing protein</fullName>
    </recommendedName>
</protein>
<gene>
    <name evidence="4" type="ORF">CYMTET_18050</name>
</gene>
<evidence type="ECO:0000256" key="1">
    <source>
        <dbReference type="SAM" id="MobiDB-lite"/>
    </source>
</evidence>
<feature type="domain" description="WW" evidence="3">
    <location>
        <begin position="312"/>
        <end position="345"/>
    </location>
</feature>
<feature type="compositionally biased region" description="Basic and acidic residues" evidence="1">
    <location>
        <begin position="464"/>
        <end position="477"/>
    </location>
</feature>
<sequence>MTVLQALPLATRPLVEKLGALAEAHNAAVVAAQDLSYALKPRIAGADKTLGRQLSRSVASFKEGIQGLHRGMHTTYATYKLGLSQETLLMTALLMLAVAACFLGVCLIGYALLVGKSLNDGGEMLVGICLLALGALFGFCALTLAMMGKYALRRVAPDEKDPEDGPSDDEADQPRGWSAADEKPGDVESPRDADRKAVVGKEEQRGENYVVDNVAPGVVEGEEEERLKRSQDELRKSELMSSIDEAESQISPALINAPTAEIPANLSEMSVGDPEKKAGPTAMEITNYAKHLGIDPVEDADLLWIAEQAYDAPVPDNWVEHIDDNENIYYHNAVTGISTWTHPLEDHFRSLHIKCKLEKEKTAMMQSKADERRRRREETGQSESDEETSSERDGGSDNDDESLGGSNFSHSSLGSSFGGESSRLALRGQRLHFNVGNAKPHSVAKMDESFQSVRLFNTGGASKPEGKRGSVKDKDGLDEVSMAMSFRNPFKDATDMRQRTRSGGNAQPVARHATWTEESELEAPFGVPQESPSTNGQGVASSRPERRTDAIRRNSSGVPLPPDSEKAVPRKRASEIRTSRCEAPLPQVVEQSEQQAKHKGKGIKSKPAEKSKKSSSTSQGSPEKSRKEKGGKKGKKADFNVTDGKGKLAAALAAMAPADSTRMEDF</sequence>
<feature type="compositionally biased region" description="Basic and acidic residues" evidence="1">
    <location>
        <begin position="543"/>
        <end position="552"/>
    </location>
</feature>
<keyword evidence="5" id="KW-1185">Reference proteome</keyword>
<comment type="caution">
    <text evidence="4">The sequence shown here is derived from an EMBL/GenBank/DDBJ whole genome shotgun (WGS) entry which is preliminary data.</text>
</comment>
<feature type="compositionally biased region" description="Polar residues" evidence="1">
    <location>
        <begin position="530"/>
        <end position="540"/>
    </location>
</feature>
<dbReference type="InterPro" id="IPR036020">
    <property type="entry name" value="WW_dom_sf"/>
</dbReference>
<dbReference type="CDD" id="cd00201">
    <property type="entry name" value="WW"/>
    <property type="match status" value="1"/>
</dbReference>
<dbReference type="PROSITE" id="PS01159">
    <property type="entry name" value="WW_DOMAIN_1"/>
    <property type="match status" value="1"/>
</dbReference>
<feature type="region of interest" description="Disordered" evidence="1">
    <location>
        <begin position="359"/>
        <end position="420"/>
    </location>
</feature>
<feature type="compositionally biased region" description="Basic and acidic residues" evidence="1">
    <location>
        <begin position="563"/>
        <end position="580"/>
    </location>
</feature>